<evidence type="ECO:0000313" key="2">
    <source>
        <dbReference type="EMBL" id="GAH74277.1"/>
    </source>
</evidence>
<name>X1HXS4_9ZZZZ</name>
<dbReference type="GO" id="GO:0004407">
    <property type="term" value="F:histone deacetylase activity"/>
    <property type="evidence" value="ECO:0007669"/>
    <property type="project" value="TreeGrafter"/>
</dbReference>
<dbReference type="InterPro" id="IPR037138">
    <property type="entry name" value="His_deacetylse_dom_sf"/>
</dbReference>
<dbReference type="InterPro" id="IPR023696">
    <property type="entry name" value="Ureohydrolase_dom_sf"/>
</dbReference>
<dbReference type="InterPro" id="IPR000286">
    <property type="entry name" value="HDACs"/>
</dbReference>
<proteinExistence type="predicted"/>
<feature type="domain" description="Histone deacetylase" evidence="1">
    <location>
        <begin position="179"/>
        <end position="244"/>
    </location>
</feature>
<evidence type="ECO:0000259" key="1">
    <source>
        <dbReference type="Pfam" id="PF00850"/>
    </source>
</evidence>
<feature type="non-terminal residue" evidence="2">
    <location>
        <position position="1"/>
    </location>
</feature>
<dbReference type="Pfam" id="PF00850">
    <property type="entry name" value="Hist_deacetyl"/>
    <property type="match status" value="2"/>
</dbReference>
<dbReference type="InterPro" id="IPR023801">
    <property type="entry name" value="His_deacetylse_dom"/>
</dbReference>
<protein>
    <recommendedName>
        <fullName evidence="1">Histone deacetylase domain-containing protein</fullName>
    </recommendedName>
</protein>
<reference evidence="2" key="1">
    <citation type="journal article" date="2014" name="Front. Microbiol.">
        <title>High frequency of phylogenetically diverse reductive dehalogenase-homologous genes in deep subseafloor sedimentary metagenomes.</title>
        <authorList>
            <person name="Kawai M."/>
            <person name="Futagami T."/>
            <person name="Toyoda A."/>
            <person name="Takaki Y."/>
            <person name="Nishi S."/>
            <person name="Hori S."/>
            <person name="Arai W."/>
            <person name="Tsubouchi T."/>
            <person name="Morono Y."/>
            <person name="Uchiyama I."/>
            <person name="Ito T."/>
            <person name="Fujiyama A."/>
            <person name="Inagaki F."/>
            <person name="Takami H."/>
        </authorList>
    </citation>
    <scope>NUCLEOTIDE SEQUENCE</scope>
    <source>
        <strain evidence="2">Expedition CK06-06</strain>
    </source>
</reference>
<dbReference type="SUPFAM" id="SSF52768">
    <property type="entry name" value="Arginase/deacetylase"/>
    <property type="match status" value="1"/>
</dbReference>
<dbReference type="GO" id="GO:0040029">
    <property type="term" value="P:epigenetic regulation of gene expression"/>
    <property type="evidence" value="ECO:0007669"/>
    <property type="project" value="TreeGrafter"/>
</dbReference>
<dbReference type="Gene3D" id="3.40.800.20">
    <property type="entry name" value="Histone deacetylase domain"/>
    <property type="match status" value="2"/>
</dbReference>
<accession>X1HXS4</accession>
<sequence>IIYHPDYNEVYASDPAARAGRIEAILKELKGKYDFLEPEPASEDDLKRVHTQSHIDFIKRNSHLYKIACLAAGGAILAAELAMKGEPAFGLIRPPGHHASPDRCWGFCFFNNIAIALAKLQAENQIQKALILDFDLHFGDGTNNIFAESEIKYFQPKTRNKEGFIEEIKKKFEVEKDYDILAVSAGFDRHLEDWGGMLTTDDYRTIGEAVKEAAQKICQERRFAVLEGGYNYRVLGKNVKAFLEGFDLKEILF</sequence>
<dbReference type="PANTHER" id="PTHR10625">
    <property type="entry name" value="HISTONE DEACETYLASE HDAC1-RELATED"/>
    <property type="match status" value="1"/>
</dbReference>
<dbReference type="EMBL" id="BARU01031413">
    <property type="protein sequence ID" value="GAH74277.1"/>
    <property type="molecule type" value="Genomic_DNA"/>
</dbReference>
<dbReference type="PRINTS" id="PR01270">
    <property type="entry name" value="HDASUPER"/>
</dbReference>
<dbReference type="AlphaFoldDB" id="X1HXS4"/>
<comment type="caution">
    <text evidence="2">The sequence shown here is derived from an EMBL/GenBank/DDBJ whole genome shotgun (WGS) entry which is preliminary data.</text>
</comment>
<organism evidence="2">
    <name type="scientific">marine sediment metagenome</name>
    <dbReference type="NCBI Taxonomy" id="412755"/>
    <lineage>
        <taxon>unclassified sequences</taxon>
        <taxon>metagenomes</taxon>
        <taxon>ecological metagenomes</taxon>
    </lineage>
</organism>
<gene>
    <name evidence="2" type="ORF">S03H2_49683</name>
</gene>
<feature type="domain" description="Histone deacetylase" evidence="1">
    <location>
        <begin position="19"/>
        <end position="149"/>
    </location>
</feature>